<name>A0AAW2SH91_9LAMI</name>
<dbReference type="Pfam" id="PF14543">
    <property type="entry name" value="TAXi_N"/>
    <property type="match status" value="1"/>
</dbReference>
<dbReference type="SUPFAM" id="SSF50630">
    <property type="entry name" value="Acid proteases"/>
    <property type="match status" value="1"/>
</dbReference>
<proteinExistence type="inferred from homology"/>
<evidence type="ECO:0000256" key="2">
    <source>
        <dbReference type="SAM" id="MobiDB-lite"/>
    </source>
</evidence>
<protein>
    <submittedName>
        <fullName evidence="5">Aspartic proteinase GIP2</fullName>
    </submittedName>
</protein>
<dbReference type="PANTHER" id="PTHR47965:SF6">
    <property type="entry name" value="ASPARTIC PROTEINASE GIP1-RELATED"/>
    <property type="match status" value="1"/>
</dbReference>
<dbReference type="InterPro" id="IPR021109">
    <property type="entry name" value="Peptidase_aspartic_dom_sf"/>
</dbReference>
<feature type="domain" description="Xylanase inhibitor C-terminal" evidence="3">
    <location>
        <begin position="315"/>
        <end position="353"/>
    </location>
</feature>
<dbReference type="AlphaFoldDB" id="A0AAW2SH91"/>
<dbReference type="PANTHER" id="PTHR47965">
    <property type="entry name" value="ASPARTYL PROTEASE-RELATED"/>
    <property type="match status" value="1"/>
</dbReference>
<organism evidence="5">
    <name type="scientific">Sesamum calycinum</name>
    <dbReference type="NCBI Taxonomy" id="2727403"/>
    <lineage>
        <taxon>Eukaryota</taxon>
        <taxon>Viridiplantae</taxon>
        <taxon>Streptophyta</taxon>
        <taxon>Embryophyta</taxon>
        <taxon>Tracheophyta</taxon>
        <taxon>Spermatophyta</taxon>
        <taxon>Magnoliopsida</taxon>
        <taxon>eudicotyledons</taxon>
        <taxon>Gunneridae</taxon>
        <taxon>Pentapetalae</taxon>
        <taxon>asterids</taxon>
        <taxon>lamiids</taxon>
        <taxon>Lamiales</taxon>
        <taxon>Pedaliaceae</taxon>
        <taxon>Sesamum</taxon>
    </lineage>
</organism>
<comment type="similarity">
    <text evidence="1">Belongs to the peptidase A1 family.</text>
</comment>
<accession>A0AAW2SH91</accession>
<reference evidence="5" key="1">
    <citation type="submission" date="2020-06" db="EMBL/GenBank/DDBJ databases">
        <authorList>
            <person name="Li T."/>
            <person name="Hu X."/>
            <person name="Zhang T."/>
            <person name="Song X."/>
            <person name="Zhang H."/>
            <person name="Dai N."/>
            <person name="Sheng W."/>
            <person name="Hou X."/>
            <person name="Wei L."/>
        </authorList>
    </citation>
    <scope>NUCLEOTIDE SEQUENCE</scope>
    <source>
        <strain evidence="5">KEN8</strain>
        <tissue evidence="5">Leaf</tissue>
    </source>
</reference>
<feature type="compositionally biased region" description="Basic and acidic residues" evidence="2">
    <location>
        <begin position="1"/>
        <end position="13"/>
    </location>
</feature>
<evidence type="ECO:0000313" key="5">
    <source>
        <dbReference type="EMBL" id="KAL0391031.1"/>
    </source>
</evidence>
<sequence length="500" mass="55003">MHLYREMRTEKLAKMPPSSSSSAPLITILVLLSFFSTQVACSQATTLFSPIKKDANSNLYTMLLYLKTPLQPSQLHLDLGFYLPWYDCARHYNSSTYHPVLFNSSLCTELQTNFGGGCMGKSGPGCSNDTCAYFPENPVTGKGGMGLILTDKFTLPTAKNPSEFGPASQIVLSCTFPDKFSKNYRGLARGSTGLATLGRYNYSLSAQISRGSSAPWIFALCLPSSSNASGIALFNSAGPYNFSPNIDASELLTYTPLILGPRGSDTKILYWYKSPDYYIGLTSFRVNDKVVLLNQTLLAIDENGLGGQNLESDALNLTRVNPVAPFSVCYAADKIRSTRVGPAVPAIGIQLITSATTDQLRQFRLQTQLKLPSKTTIEEDVLENIRETNTPKEAWDMFAKLFSKKNDTKLQLIESSYGEARMKRIIIHGLKPEFRTFVATVQGCPAQPSLVEFENLLAGQEVLAKQMGGVSLKNDEETLYANKGRRNSKAENPKRVTTRL</sequence>
<dbReference type="GO" id="GO:0004190">
    <property type="term" value="F:aspartic-type endopeptidase activity"/>
    <property type="evidence" value="ECO:0007669"/>
    <property type="project" value="InterPro"/>
</dbReference>
<dbReference type="InterPro" id="IPR001461">
    <property type="entry name" value="Aspartic_peptidase_A1"/>
</dbReference>
<evidence type="ECO:0000259" key="4">
    <source>
        <dbReference type="Pfam" id="PF14543"/>
    </source>
</evidence>
<feature type="domain" description="Xylanase inhibitor N-terminal" evidence="4">
    <location>
        <begin position="60"/>
        <end position="234"/>
    </location>
</feature>
<feature type="region of interest" description="Disordered" evidence="2">
    <location>
        <begin position="1"/>
        <end position="20"/>
    </location>
</feature>
<evidence type="ECO:0000256" key="1">
    <source>
        <dbReference type="ARBA" id="ARBA00007447"/>
    </source>
</evidence>
<dbReference type="Pfam" id="PF14541">
    <property type="entry name" value="TAXi_C"/>
    <property type="match status" value="1"/>
</dbReference>
<evidence type="ECO:0000259" key="3">
    <source>
        <dbReference type="Pfam" id="PF14541"/>
    </source>
</evidence>
<dbReference type="InterPro" id="IPR032861">
    <property type="entry name" value="TAXi_N"/>
</dbReference>
<dbReference type="Gene3D" id="2.40.70.10">
    <property type="entry name" value="Acid Proteases"/>
    <property type="match status" value="2"/>
</dbReference>
<dbReference type="GO" id="GO:0006508">
    <property type="term" value="P:proteolysis"/>
    <property type="evidence" value="ECO:0007669"/>
    <property type="project" value="InterPro"/>
</dbReference>
<feature type="region of interest" description="Disordered" evidence="2">
    <location>
        <begin position="480"/>
        <end position="500"/>
    </location>
</feature>
<comment type="caution">
    <text evidence="5">The sequence shown here is derived from an EMBL/GenBank/DDBJ whole genome shotgun (WGS) entry which is preliminary data.</text>
</comment>
<reference evidence="5" key="2">
    <citation type="journal article" date="2024" name="Plant">
        <title>Genomic evolution and insights into agronomic trait innovations of Sesamum species.</title>
        <authorList>
            <person name="Miao H."/>
            <person name="Wang L."/>
            <person name="Qu L."/>
            <person name="Liu H."/>
            <person name="Sun Y."/>
            <person name="Le M."/>
            <person name="Wang Q."/>
            <person name="Wei S."/>
            <person name="Zheng Y."/>
            <person name="Lin W."/>
            <person name="Duan Y."/>
            <person name="Cao H."/>
            <person name="Xiong S."/>
            <person name="Wang X."/>
            <person name="Wei L."/>
            <person name="Li C."/>
            <person name="Ma Q."/>
            <person name="Ju M."/>
            <person name="Zhao R."/>
            <person name="Li G."/>
            <person name="Mu C."/>
            <person name="Tian Q."/>
            <person name="Mei H."/>
            <person name="Zhang T."/>
            <person name="Gao T."/>
            <person name="Zhang H."/>
        </authorList>
    </citation>
    <scope>NUCLEOTIDE SEQUENCE</scope>
    <source>
        <strain evidence="5">KEN8</strain>
    </source>
</reference>
<dbReference type="EMBL" id="JACGWM010000002">
    <property type="protein sequence ID" value="KAL0391031.1"/>
    <property type="molecule type" value="Genomic_DNA"/>
</dbReference>
<dbReference type="InterPro" id="IPR032799">
    <property type="entry name" value="TAXi_C"/>
</dbReference>
<gene>
    <name evidence="5" type="ORF">Scaly_0460200</name>
</gene>